<dbReference type="Proteomes" id="UP001482620">
    <property type="component" value="Unassembled WGS sequence"/>
</dbReference>
<organism evidence="1 2">
    <name type="scientific">Ilyodon furcidens</name>
    <name type="common">goldbreast splitfin</name>
    <dbReference type="NCBI Taxonomy" id="33524"/>
    <lineage>
        <taxon>Eukaryota</taxon>
        <taxon>Metazoa</taxon>
        <taxon>Chordata</taxon>
        <taxon>Craniata</taxon>
        <taxon>Vertebrata</taxon>
        <taxon>Euteleostomi</taxon>
        <taxon>Actinopterygii</taxon>
        <taxon>Neopterygii</taxon>
        <taxon>Teleostei</taxon>
        <taxon>Neoteleostei</taxon>
        <taxon>Acanthomorphata</taxon>
        <taxon>Ovalentaria</taxon>
        <taxon>Atherinomorphae</taxon>
        <taxon>Cyprinodontiformes</taxon>
        <taxon>Goodeidae</taxon>
        <taxon>Ilyodon</taxon>
    </lineage>
</organism>
<feature type="non-terminal residue" evidence="1">
    <location>
        <position position="57"/>
    </location>
</feature>
<comment type="caution">
    <text evidence="1">The sequence shown here is derived from an EMBL/GenBank/DDBJ whole genome shotgun (WGS) entry which is preliminary data.</text>
</comment>
<evidence type="ECO:0000313" key="2">
    <source>
        <dbReference type="Proteomes" id="UP001482620"/>
    </source>
</evidence>
<proteinExistence type="predicted"/>
<reference evidence="1 2" key="1">
    <citation type="submission" date="2021-06" db="EMBL/GenBank/DDBJ databases">
        <authorList>
            <person name="Palmer J.M."/>
        </authorList>
    </citation>
    <scope>NUCLEOTIDE SEQUENCE [LARGE SCALE GENOMIC DNA]</scope>
    <source>
        <strain evidence="2">if_2019</strain>
        <tissue evidence="1">Muscle</tissue>
    </source>
</reference>
<gene>
    <name evidence="1" type="ORF">ILYODFUR_029463</name>
</gene>
<protein>
    <submittedName>
        <fullName evidence="1">Uncharacterized protein</fullName>
    </submittedName>
</protein>
<accession>A0ABV0TFK9</accession>
<keyword evidence="2" id="KW-1185">Reference proteome</keyword>
<sequence>MLVPTGSQEHDDQQMLVMQFQTQDTHGVRRKHLRIQLGISGLISQSMNAGFIALDHT</sequence>
<name>A0ABV0TFK9_9TELE</name>
<evidence type="ECO:0000313" key="1">
    <source>
        <dbReference type="EMBL" id="MEQ2230453.1"/>
    </source>
</evidence>
<dbReference type="EMBL" id="JAHRIQ010027364">
    <property type="protein sequence ID" value="MEQ2230453.1"/>
    <property type="molecule type" value="Genomic_DNA"/>
</dbReference>